<reference evidence="2" key="1">
    <citation type="journal article" date="2011" name="PLoS Genet.">
        <title>Genomic analysis of the necrotrophic fungal pathogens Sclerotinia sclerotiorum and Botrytis cinerea.</title>
        <authorList>
            <person name="Amselem J."/>
            <person name="Cuomo C.A."/>
            <person name="van Kan J.A."/>
            <person name="Viaud M."/>
            <person name="Benito E.P."/>
            <person name="Couloux A."/>
            <person name="Coutinho P.M."/>
            <person name="de Vries R.P."/>
            <person name="Dyer P.S."/>
            <person name="Fillinger S."/>
            <person name="Fournier E."/>
            <person name="Gout L."/>
            <person name="Hahn M."/>
            <person name="Kohn L."/>
            <person name="Lapalu N."/>
            <person name="Plummer K.M."/>
            <person name="Pradier J.M."/>
            <person name="Quevillon E."/>
            <person name="Sharon A."/>
            <person name="Simon A."/>
            <person name="ten Have A."/>
            <person name="Tudzynski B."/>
            <person name="Tudzynski P."/>
            <person name="Wincker P."/>
            <person name="Andrew M."/>
            <person name="Anthouard V."/>
            <person name="Beever R.E."/>
            <person name="Beffa R."/>
            <person name="Benoit I."/>
            <person name="Bouzid O."/>
            <person name="Brault B."/>
            <person name="Chen Z."/>
            <person name="Choquer M."/>
            <person name="Collemare J."/>
            <person name="Cotton P."/>
            <person name="Danchin E.G."/>
            <person name="Da Silva C."/>
            <person name="Gautier A."/>
            <person name="Giraud C."/>
            <person name="Giraud T."/>
            <person name="Gonzalez C."/>
            <person name="Grossetete S."/>
            <person name="Guldener U."/>
            <person name="Henrissat B."/>
            <person name="Howlett B.J."/>
            <person name="Kodira C."/>
            <person name="Kretschmer M."/>
            <person name="Lappartient A."/>
            <person name="Leroch M."/>
            <person name="Levis C."/>
            <person name="Mauceli E."/>
            <person name="Neuveglise C."/>
            <person name="Oeser B."/>
            <person name="Pearson M."/>
            <person name="Poulain J."/>
            <person name="Poussereau N."/>
            <person name="Quesneville H."/>
            <person name="Rascle C."/>
            <person name="Schumacher J."/>
            <person name="Segurens B."/>
            <person name="Sexton A."/>
            <person name="Silva E."/>
            <person name="Sirven C."/>
            <person name="Soanes D.M."/>
            <person name="Talbot N.J."/>
            <person name="Templeton M."/>
            <person name="Yandava C."/>
            <person name="Yarden O."/>
            <person name="Zeng Q."/>
            <person name="Rollins J.A."/>
            <person name="Lebrun M.H."/>
            <person name="Dickman M."/>
        </authorList>
    </citation>
    <scope>NUCLEOTIDE SEQUENCE [LARGE SCALE GENOMIC DNA]</scope>
    <source>
        <strain evidence="2">ATCC 18683 / 1980 / Ss-1</strain>
    </source>
</reference>
<dbReference type="GeneID" id="5485215"/>
<accession>A7EX70</accession>
<dbReference type="AlphaFoldDB" id="A7EX70"/>
<dbReference type="EMBL" id="CH476634">
    <property type="protein sequence ID" value="EDN94062.1"/>
    <property type="molecule type" value="Genomic_DNA"/>
</dbReference>
<organism evidence="1 2">
    <name type="scientific">Sclerotinia sclerotiorum (strain ATCC 18683 / 1980 / Ss-1)</name>
    <name type="common">White mold</name>
    <name type="synonym">Whetzelinia sclerotiorum</name>
    <dbReference type="NCBI Taxonomy" id="665079"/>
    <lineage>
        <taxon>Eukaryota</taxon>
        <taxon>Fungi</taxon>
        <taxon>Dikarya</taxon>
        <taxon>Ascomycota</taxon>
        <taxon>Pezizomycotina</taxon>
        <taxon>Leotiomycetes</taxon>
        <taxon>Helotiales</taxon>
        <taxon>Sclerotiniaceae</taxon>
        <taxon>Sclerotinia</taxon>
    </lineage>
</organism>
<name>A7EX70_SCLS1</name>
<proteinExistence type="predicted"/>
<evidence type="ECO:0000313" key="2">
    <source>
        <dbReference type="Proteomes" id="UP000001312"/>
    </source>
</evidence>
<protein>
    <submittedName>
        <fullName evidence="1">Uncharacterized protein</fullName>
    </submittedName>
</protein>
<dbReference type="RefSeq" id="XP_001589296.1">
    <property type="nucleotide sequence ID" value="XM_001589246.1"/>
</dbReference>
<dbReference type="KEGG" id="ssl:SS1G_09930"/>
<sequence>MLDDIFELLFRQQNMQFQNKANHRSQFPSSLFSMPKISDVNFTRRSFPAFNVDDV</sequence>
<dbReference type="Proteomes" id="UP000001312">
    <property type="component" value="Unassembled WGS sequence"/>
</dbReference>
<dbReference type="InParanoid" id="A7EX70"/>
<evidence type="ECO:0000313" key="1">
    <source>
        <dbReference type="EMBL" id="EDN94062.1"/>
    </source>
</evidence>
<keyword evidence="2" id="KW-1185">Reference proteome</keyword>
<gene>
    <name evidence="1" type="ORF">SS1G_09930</name>
</gene>